<dbReference type="InterPro" id="IPR008978">
    <property type="entry name" value="HSP20-like_chaperone"/>
</dbReference>
<evidence type="ECO:0000256" key="1">
    <source>
        <dbReference type="PROSITE-ProRule" id="PRU00285"/>
    </source>
</evidence>
<dbReference type="SUPFAM" id="SSF49764">
    <property type="entry name" value="HSP20-like chaperones"/>
    <property type="match status" value="1"/>
</dbReference>
<organism evidence="5">
    <name type="scientific">Paraconexibacter sp. AEG42_29</name>
    <dbReference type="NCBI Taxonomy" id="2997339"/>
    <lineage>
        <taxon>Bacteria</taxon>
        <taxon>Bacillati</taxon>
        <taxon>Actinomycetota</taxon>
        <taxon>Thermoleophilia</taxon>
        <taxon>Solirubrobacterales</taxon>
        <taxon>Paraconexibacteraceae</taxon>
        <taxon>Paraconexibacter</taxon>
    </lineage>
</organism>
<sequence length="155" mass="16977">MALIRWEPAREIDSLQTEMNRLFSSFLAPPGADQTARRWTPPMDLLQTDKHYLLKVDLPGVPRDAVSIELDHGQLTISGERRPHTDSPDDGTMLRSERAAGQFARTLTLPDGVDGEAVSAAFVDGVLEVRIPKPEQAVPRKIQITAGDSAPLVEG</sequence>
<evidence type="ECO:0000256" key="2">
    <source>
        <dbReference type="RuleBase" id="RU003616"/>
    </source>
</evidence>
<dbReference type="Gene3D" id="2.60.40.790">
    <property type="match status" value="1"/>
</dbReference>
<dbReference type="RefSeq" id="WP_354701956.1">
    <property type="nucleotide sequence ID" value="NZ_CP114014.1"/>
</dbReference>
<evidence type="ECO:0000259" key="4">
    <source>
        <dbReference type="PROSITE" id="PS01031"/>
    </source>
</evidence>
<dbReference type="KEGG" id="parq:DSM112329_02298"/>
<keyword evidence="5" id="KW-0346">Stress response</keyword>
<protein>
    <submittedName>
        <fullName evidence="5">18 kDa heat shock protein</fullName>
    </submittedName>
</protein>
<evidence type="ECO:0000313" key="5">
    <source>
        <dbReference type="EMBL" id="XAY05448.1"/>
    </source>
</evidence>
<feature type="region of interest" description="Disordered" evidence="3">
    <location>
        <begin position="72"/>
        <end position="93"/>
    </location>
</feature>
<evidence type="ECO:0000256" key="3">
    <source>
        <dbReference type="SAM" id="MobiDB-lite"/>
    </source>
</evidence>
<dbReference type="PROSITE" id="PS01031">
    <property type="entry name" value="SHSP"/>
    <property type="match status" value="1"/>
</dbReference>
<accession>A0AAU7AUT3</accession>
<gene>
    <name evidence="5" type="ORF">DSM112329_02298</name>
</gene>
<dbReference type="InterPro" id="IPR002068">
    <property type="entry name" value="A-crystallin/Hsp20_dom"/>
</dbReference>
<name>A0AAU7AUT3_9ACTN</name>
<reference evidence="5" key="1">
    <citation type="submission" date="2022-12" db="EMBL/GenBank/DDBJ databases">
        <title>Paraconexibacter alkalitolerans sp. nov. and Baekduia alba sp. nov., isolated from soil and emended description of the genera Paraconexibacter (Chun et al., 2020) and Baekduia (An et al., 2020).</title>
        <authorList>
            <person name="Vieira S."/>
            <person name="Huber K.J."/>
            <person name="Geppert A."/>
            <person name="Wolf J."/>
            <person name="Neumann-Schaal M."/>
            <person name="Muesken M."/>
            <person name="Overmann J."/>
        </authorList>
    </citation>
    <scope>NUCLEOTIDE SEQUENCE</scope>
    <source>
        <strain evidence="5">AEG42_29</strain>
    </source>
</reference>
<dbReference type="CDD" id="cd06464">
    <property type="entry name" value="ACD_sHsps-like"/>
    <property type="match status" value="1"/>
</dbReference>
<comment type="similarity">
    <text evidence="1 2">Belongs to the small heat shock protein (HSP20) family.</text>
</comment>
<feature type="domain" description="SHSP" evidence="4">
    <location>
        <begin position="34"/>
        <end position="147"/>
    </location>
</feature>
<dbReference type="Pfam" id="PF00011">
    <property type="entry name" value="HSP20"/>
    <property type="match status" value="1"/>
</dbReference>
<dbReference type="AlphaFoldDB" id="A0AAU7AUT3"/>
<dbReference type="InterPro" id="IPR031107">
    <property type="entry name" value="Small_HSP"/>
</dbReference>
<proteinExistence type="inferred from homology"/>
<dbReference type="PANTHER" id="PTHR11527">
    <property type="entry name" value="HEAT-SHOCK PROTEIN 20 FAMILY MEMBER"/>
    <property type="match status" value="1"/>
</dbReference>
<dbReference type="EMBL" id="CP114014">
    <property type="protein sequence ID" value="XAY05448.1"/>
    <property type="molecule type" value="Genomic_DNA"/>
</dbReference>